<evidence type="ECO:0000313" key="2">
    <source>
        <dbReference type="EMBL" id="QDT39015.1"/>
    </source>
</evidence>
<feature type="chain" id="PRO_5021893706" description="Leucine Rich repeats (2 copies)" evidence="1">
    <location>
        <begin position="22"/>
        <end position="249"/>
    </location>
</feature>
<dbReference type="GO" id="GO:0019005">
    <property type="term" value="C:SCF ubiquitin ligase complex"/>
    <property type="evidence" value="ECO:0007669"/>
    <property type="project" value="TreeGrafter"/>
</dbReference>
<organism evidence="2 3">
    <name type="scientific">Stratiformator vulcanicus</name>
    <dbReference type="NCBI Taxonomy" id="2527980"/>
    <lineage>
        <taxon>Bacteria</taxon>
        <taxon>Pseudomonadati</taxon>
        <taxon>Planctomycetota</taxon>
        <taxon>Planctomycetia</taxon>
        <taxon>Planctomycetales</taxon>
        <taxon>Planctomycetaceae</taxon>
        <taxon>Stratiformator</taxon>
    </lineage>
</organism>
<reference evidence="2 3" key="1">
    <citation type="submission" date="2019-02" db="EMBL/GenBank/DDBJ databases">
        <title>Deep-cultivation of Planctomycetes and their phenomic and genomic characterization uncovers novel biology.</title>
        <authorList>
            <person name="Wiegand S."/>
            <person name="Jogler M."/>
            <person name="Boedeker C."/>
            <person name="Pinto D."/>
            <person name="Vollmers J."/>
            <person name="Rivas-Marin E."/>
            <person name="Kohn T."/>
            <person name="Peeters S.H."/>
            <person name="Heuer A."/>
            <person name="Rast P."/>
            <person name="Oberbeckmann S."/>
            <person name="Bunk B."/>
            <person name="Jeske O."/>
            <person name="Meyerdierks A."/>
            <person name="Storesund J.E."/>
            <person name="Kallscheuer N."/>
            <person name="Luecker S."/>
            <person name="Lage O.M."/>
            <person name="Pohl T."/>
            <person name="Merkel B.J."/>
            <person name="Hornburger P."/>
            <person name="Mueller R.-W."/>
            <person name="Bruemmer F."/>
            <person name="Labrenz M."/>
            <person name="Spormann A.M."/>
            <person name="Op den Camp H."/>
            <person name="Overmann J."/>
            <person name="Amann R."/>
            <person name="Jetten M.S.M."/>
            <person name="Mascher T."/>
            <person name="Medema M.H."/>
            <person name="Devos D.P."/>
            <person name="Kaster A.-K."/>
            <person name="Ovreas L."/>
            <person name="Rohde M."/>
            <person name="Galperin M.Y."/>
            <person name="Jogler C."/>
        </authorList>
    </citation>
    <scope>NUCLEOTIDE SEQUENCE [LARGE SCALE GENOMIC DNA]</scope>
    <source>
        <strain evidence="2 3">Pan189</strain>
    </source>
</reference>
<dbReference type="PANTHER" id="PTHR13318">
    <property type="entry name" value="PARTNER OF PAIRED, ISOFORM B-RELATED"/>
    <property type="match status" value="1"/>
</dbReference>
<accession>A0A517R550</accession>
<evidence type="ECO:0000313" key="3">
    <source>
        <dbReference type="Proteomes" id="UP000317318"/>
    </source>
</evidence>
<name>A0A517R550_9PLAN</name>
<feature type="signal peptide" evidence="1">
    <location>
        <begin position="1"/>
        <end position="21"/>
    </location>
</feature>
<dbReference type="SUPFAM" id="SSF52047">
    <property type="entry name" value="RNI-like"/>
    <property type="match status" value="1"/>
</dbReference>
<dbReference type="InterPro" id="IPR032675">
    <property type="entry name" value="LRR_dom_sf"/>
</dbReference>
<dbReference type="Proteomes" id="UP000317318">
    <property type="component" value="Chromosome"/>
</dbReference>
<dbReference type="AlphaFoldDB" id="A0A517R550"/>
<dbReference type="GO" id="GO:0031146">
    <property type="term" value="P:SCF-dependent proteasomal ubiquitin-dependent protein catabolic process"/>
    <property type="evidence" value="ECO:0007669"/>
    <property type="project" value="TreeGrafter"/>
</dbReference>
<keyword evidence="1" id="KW-0732">Signal</keyword>
<protein>
    <recommendedName>
        <fullName evidence="4">Leucine Rich repeats (2 copies)</fullName>
    </recommendedName>
</protein>
<dbReference type="KEGG" id="svp:Pan189_34160"/>
<sequence precursor="true">MTLNLFLVPAFLLAGVSSLQAADEASALQALKDLNPKKFEVENNDAGQVTSIRIDGCRDLTDEHLRHFAAFPELRELKISHATKFDGSGARYLTDLQHLESLQVGGTRFSNEGLQFLSSHPNLQALQLRHAGVTDDGMTYAAQMPNLKEILVSPKFTKKIADAGVRKLAQSKTLEDLTVEQTFLTYEGSLSAYKNHPSLKTVYLRDVLIGESDIEKLKADHPNANIRVKVLDDKTRPRYQKAIDKHWKN</sequence>
<dbReference type="OrthoDB" id="232968at2"/>
<proteinExistence type="predicted"/>
<dbReference type="Gene3D" id="3.80.10.10">
    <property type="entry name" value="Ribonuclease Inhibitor"/>
    <property type="match status" value="1"/>
</dbReference>
<gene>
    <name evidence="2" type="ORF">Pan189_34160</name>
</gene>
<evidence type="ECO:0008006" key="4">
    <source>
        <dbReference type="Google" id="ProtNLM"/>
    </source>
</evidence>
<keyword evidence="3" id="KW-1185">Reference proteome</keyword>
<dbReference type="EMBL" id="CP036268">
    <property type="protein sequence ID" value="QDT39015.1"/>
    <property type="molecule type" value="Genomic_DNA"/>
</dbReference>
<dbReference type="InterPro" id="IPR001611">
    <property type="entry name" value="Leu-rich_rpt"/>
</dbReference>
<evidence type="ECO:0000256" key="1">
    <source>
        <dbReference type="SAM" id="SignalP"/>
    </source>
</evidence>
<dbReference type="Pfam" id="PF13516">
    <property type="entry name" value="LRR_6"/>
    <property type="match status" value="2"/>
</dbReference>